<name>A0ABD6W9K3_RATRA</name>
<dbReference type="AlphaFoldDB" id="A0ABD6W9K3"/>
<proteinExistence type="predicted"/>
<protein>
    <submittedName>
        <fullName evidence="1">Uncharacterized protein</fullName>
    </submittedName>
</protein>
<gene>
    <name evidence="1" type="ORF">C5C04_06285</name>
</gene>
<accession>A0ABD6W9K3</accession>
<dbReference type="EMBL" id="PSUL01000010">
    <property type="protein sequence ID" value="PPF14562.1"/>
    <property type="molecule type" value="Genomic_DNA"/>
</dbReference>
<evidence type="ECO:0000313" key="2">
    <source>
        <dbReference type="Proteomes" id="UP000237881"/>
    </source>
</evidence>
<comment type="caution">
    <text evidence="1">The sequence shown here is derived from an EMBL/GenBank/DDBJ whole genome shotgun (WGS) entry which is preliminary data.</text>
</comment>
<dbReference type="Proteomes" id="UP000237881">
    <property type="component" value="Unassembled WGS sequence"/>
</dbReference>
<reference evidence="1 2" key="1">
    <citation type="submission" date="2018-02" db="EMBL/GenBank/DDBJ databases">
        <title>Bacteriophage NCPPB3778 and a type I-E CRISPR drive the evolution of the US Biological Select Agent, Rathayibacter toxicus.</title>
        <authorList>
            <person name="Davis E.W.II."/>
            <person name="Tabima J.F."/>
            <person name="Weisberg A.J."/>
            <person name="Lopes L.D."/>
            <person name="Wiseman M.S."/>
            <person name="Wiseman M.S."/>
            <person name="Pupko T."/>
            <person name="Belcher M.S."/>
            <person name="Sechler A.J."/>
            <person name="Tancos M.A."/>
            <person name="Schroeder B.K."/>
            <person name="Murray T.D."/>
            <person name="Luster D.G."/>
            <person name="Schneider W.L."/>
            <person name="Rogers E."/>
            <person name="Andreote F.D."/>
            <person name="Grunwald N.J."/>
            <person name="Putnam M.L."/>
            <person name="Chang J.H."/>
        </authorList>
    </citation>
    <scope>NUCLEOTIDE SEQUENCE [LARGE SCALE GENOMIC DNA]</scope>
    <source>
        <strain evidence="1 2">AY1I9</strain>
    </source>
</reference>
<evidence type="ECO:0000313" key="1">
    <source>
        <dbReference type="EMBL" id="PPF14562.1"/>
    </source>
</evidence>
<organism evidence="1 2">
    <name type="scientific">Rathayibacter rathayi</name>
    <name type="common">Corynebacterium rathayi</name>
    <dbReference type="NCBI Taxonomy" id="33887"/>
    <lineage>
        <taxon>Bacteria</taxon>
        <taxon>Bacillati</taxon>
        <taxon>Actinomycetota</taxon>
        <taxon>Actinomycetes</taxon>
        <taxon>Micrococcales</taxon>
        <taxon>Microbacteriaceae</taxon>
        <taxon>Rathayibacter</taxon>
    </lineage>
</organism>
<sequence length="60" mass="6236">MNPSLGVRLAGVLRVMTVPLSDLRVRGAPGTSLTAPEHADVAVLARDSSHSCAPAPHHSR</sequence>